<name>A0AA96LD70_9BACL</name>
<feature type="transmembrane region" description="Helical" evidence="1">
    <location>
        <begin position="161"/>
        <end position="180"/>
    </location>
</feature>
<feature type="transmembrane region" description="Helical" evidence="1">
    <location>
        <begin position="133"/>
        <end position="154"/>
    </location>
</feature>
<feature type="transmembrane region" description="Helical" evidence="1">
    <location>
        <begin position="90"/>
        <end position="113"/>
    </location>
</feature>
<accession>A0AA96LD70</accession>
<proteinExistence type="predicted"/>
<feature type="transmembrane region" description="Helical" evidence="1">
    <location>
        <begin position="200"/>
        <end position="221"/>
    </location>
</feature>
<feature type="transmembrane region" description="Helical" evidence="1">
    <location>
        <begin position="50"/>
        <end position="70"/>
    </location>
</feature>
<evidence type="ECO:0000256" key="1">
    <source>
        <dbReference type="SAM" id="Phobius"/>
    </source>
</evidence>
<dbReference type="KEGG" id="paun:MJA45_26840"/>
<keyword evidence="1" id="KW-0472">Membrane</keyword>
<keyword evidence="1" id="KW-0812">Transmembrane</keyword>
<evidence type="ECO:0000313" key="3">
    <source>
        <dbReference type="Proteomes" id="UP001305702"/>
    </source>
</evidence>
<dbReference type="Proteomes" id="UP001305702">
    <property type="component" value="Chromosome"/>
</dbReference>
<evidence type="ECO:0000313" key="2">
    <source>
        <dbReference type="EMBL" id="WNQ11175.1"/>
    </source>
</evidence>
<dbReference type="RefSeq" id="WP_315604951.1">
    <property type="nucleotide sequence ID" value="NZ_CP130318.1"/>
</dbReference>
<protein>
    <submittedName>
        <fullName evidence="2">Uncharacterized protein</fullName>
    </submittedName>
</protein>
<dbReference type="AlphaFoldDB" id="A0AA96LD70"/>
<reference evidence="2 3" key="1">
    <citation type="submission" date="2022-02" db="EMBL/GenBank/DDBJ databases">
        <title>Paenibacillus sp. MBLB1776 Whole Genome Shotgun Sequencing.</title>
        <authorList>
            <person name="Hwang C.Y."/>
            <person name="Cho E.-S."/>
            <person name="Seo M.-J."/>
        </authorList>
    </citation>
    <scope>NUCLEOTIDE SEQUENCE [LARGE SCALE GENOMIC DNA]</scope>
    <source>
        <strain evidence="2 3">MBLB1776</strain>
    </source>
</reference>
<dbReference type="EMBL" id="CP130318">
    <property type="protein sequence ID" value="WNQ11175.1"/>
    <property type="molecule type" value="Genomic_DNA"/>
</dbReference>
<gene>
    <name evidence="2" type="ORF">MJA45_26840</name>
</gene>
<keyword evidence="1" id="KW-1133">Transmembrane helix</keyword>
<feature type="transmembrane region" description="Helical" evidence="1">
    <location>
        <begin position="20"/>
        <end position="38"/>
    </location>
</feature>
<keyword evidence="3" id="KW-1185">Reference proteome</keyword>
<organism evidence="2 3">
    <name type="scientific">Paenibacillus aurantius</name>
    <dbReference type="NCBI Taxonomy" id="2918900"/>
    <lineage>
        <taxon>Bacteria</taxon>
        <taxon>Bacillati</taxon>
        <taxon>Bacillota</taxon>
        <taxon>Bacilli</taxon>
        <taxon>Bacillales</taxon>
        <taxon>Paenibacillaceae</taxon>
        <taxon>Paenibacillus</taxon>
    </lineage>
</organism>
<sequence length="227" mass="25228">MYRSKNRAILTASFLQLKPYLLGVAALVGVSIITNLIISLNVDRNTHLSLANMLSLFLLFAASVLPSAFFRRMLNLGASRGEYYRGLVTVYVLCSAGFALLNVLWFAVEVGIIRKVEDTINILEVFHWNRFGWAGMFLYQFGAYLLLLSLLNLLFSGIWHWSGWLLWAVLIAAIPLGTALDVFRPKVAGGLGALLFNDSLMAGLGWTLLGSLLLLAAGWLFTRRRTI</sequence>